<evidence type="ECO:0000313" key="9">
    <source>
        <dbReference type="Proteomes" id="UP000677054"/>
    </source>
</evidence>
<sequence length="90" mass="9667">MLPSAVACSYAFTLPVATPPNAIVFEATQMKTTTMMKAGLVMNLICVSVINIMINTLGDYLFDFSTYPSWAEAVTSANSSVSSHCNYTLS</sequence>
<keyword evidence="4 7" id="KW-0812">Transmembrane</keyword>
<keyword evidence="3" id="KW-0813">Transport</keyword>
<dbReference type="GO" id="GO:0015137">
    <property type="term" value="F:citrate transmembrane transporter activity"/>
    <property type="evidence" value="ECO:0007669"/>
    <property type="project" value="TreeGrafter"/>
</dbReference>
<evidence type="ECO:0000256" key="6">
    <source>
        <dbReference type="ARBA" id="ARBA00023136"/>
    </source>
</evidence>
<dbReference type="Proteomes" id="UP000677054">
    <property type="component" value="Unassembled WGS sequence"/>
</dbReference>
<dbReference type="PANTHER" id="PTHR10283:SF82">
    <property type="entry name" value="SOLUTE CARRIER FAMILY 13 MEMBER 2"/>
    <property type="match status" value="1"/>
</dbReference>
<keyword evidence="9" id="KW-1185">Reference proteome</keyword>
<comment type="subcellular location">
    <subcellularLocation>
        <location evidence="1">Membrane</location>
        <topology evidence="1">Multi-pass membrane protein</topology>
    </subcellularLocation>
</comment>
<dbReference type="GO" id="GO:0005886">
    <property type="term" value="C:plasma membrane"/>
    <property type="evidence" value="ECO:0007669"/>
    <property type="project" value="TreeGrafter"/>
</dbReference>
<name>A0A7R9A4G2_9CRUS</name>
<protein>
    <submittedName>
        <fullName evidence="8">Uncharacterized protein</fullName>
    </submittedName>
</protein>
<dbReference type="InterPro" id="IPR031312">
    <property type="entry name" value="Na/sul_symport_CS"/>
</dbReference>
<dbReference type="PROSITE" id="PS01271">
    <property type="entry name" value="NA_SULFATE"/>
    <property type="match status" value="1"/>
</dbReference>
<dbReference type="AlphaFoldDB" id="A0A7R9A4G2"/>
<comment type="similarity">
    <text evidence="2">Belongs to the SLC13A/DASS transporter (TC 2.A.47) family. NADC subfamily.</text>
</comment>
<evidence type="ECO:0000256" key="3">
    <source>
        <dbReference type="ARBA" id="ARBA00022448"/>
    </source>
</evidence>
<evidence type="ECO:0000256" key="5">
    <source>
        <dbReference type="ARBA" id="ARBA00022989"/>
    </source>
</evidence>
<reference evidence="8" key="1">
    <citation type="submission" date="2020-11" db="EMBL/GenBank/DDBJ databases">
        <authorList>
            <person name="Tran Van P."/>
        </authorList>
    </citation>
    <scope>NUCLEOTIDE SEQUENCE</scope>
</reference>
<proteinExistence type="inferred from homology"/>
<evidence type="ECO:0000256" key="7">
    <source>
        <dbReference type="SAM" id="Phobius"/>
    </source>
</evidence>
<organism evidence="8">
    <name type="scientific">Darwinula stevensoni</name>
    <dbReference type="NCBI Taxonomy" id="69355"/>
    <lineage>
        <taxon>Eukaryota</taxon>
        <taxon>Metazoa</taxon>
        <taxon>Ecdysozoa</taxon>
        <taxon>Arthropoda</taxon>
        <taxon>Crustacea</taxon>
        <taxon>Oligostraca</taxon>
        <taxon>Ostracoda</taxon>
        <taxon>Podocopa</taxon>
        <taxon>Podocopida</taxon>
        <taxon>Darwinulocopina</taxon>
        <taxon>Darwinuloidea</taxon>
        <taxon>Darwinulidae</taxon>
        <taxon>Darwinula</taxon>
    </lineage>
</organism>
<evidence type="ECO:0000256" key="1">
    <source>
        <dbReference type="ARBA" id="ARBA00004141"/>
    </source>
</evidence>
<gene>
    <name evidence="8" type="ORF">DSTB1V02_LOCUS5760</name>
</gene>
<dbReference type="OrthoDB" id="6371745at2759"/>
<dbReference type="GO" id="GO:0015141">
    <property type="term" value="F:succinate transmembrane transporter activity"/>
    <property type="evidence" value="ECO:0007669"/>
    <property type="project" value="TreeGrafter"/>
</dbReference>
<dbReference type="Pfam" id="PF00939">
    <property type="entry name" value="Na_sulph_symp"/>
    <property type="match status" value="1"/>
</dbReference>
<evidence type="ECO:0000256" key="2">
    <source>
        <dbReference type="ARBA" id="ARBA00006772"/>
    </source>
</evidence>
<dbReference type="EMBL" id="LR900500">
    <property type="protein sequence ID" value="CAD7245894.1"/>
    <property type="molecule type" value="Genomic_DNA"/>
</dbReference>
<evidence type="ECO:0000313" key="8">
    <source>
        <dbReference type="EMBL" id="CAD7245894.1"/>
    </source>
</evidence>
<dbReference type="EMBL" id="CAJPEV010000983">
    <property type="protein sequence ID" value="CAG0889920.1"/>
    <property type="molecule type" value="Genomic_DNA"/>
</dbReference>
<dbReference type="PANTHER" id="PTHR10283">
    <property type="entry name" value="SOLUTE CARRIER FAMILY 13 MEMBER"/>
    <property type="match status" value="1"/>
</dbReference>
<keyword evidence="6 7" id="KW-0472">Membrane</keyword>
<keyword evidence="5 7" id="KW-1133">Transmembrane helix</keyword>
<dbReference type="InterPro" id="IPR001898">
    <property type="entry name" value="SLC13A/DASS"/>
</dbReference>
<accession>A0A7R9A4G2</accession>
<evidence type="ECO:0000256" key="4">
    <source>
        <dbReference type="ARBA" id="ARBA00022692"/>
    </source>
</evidence>
<feature type="transmembrane region" description="Helical" evidence="7">
    <location>
        <begin position="40"/>
        <end position="62"/>
    </location>
</feature>